<protein>
    <submittedName>
        <fullName evidence="2">Uncharacterized protein</fullName>
    </submittedName>
</protein>
<organism evidence="2">
    <name type="scientific">Tanacetum cinerariifolium</name>
    <name type="common">Dalmatian daisy</name>
    <name type="synonym">Chrysanthemum cinerariifolium</name>
    <dbReference type="NCBI Taxonomy" id="118510"/>
    <lineage>
        <taxon>Eukaryota</taxon>
        <taxon>Viridiplantae</taxon>
        <taxon>Streptophyta</taxon>
        <taxon>Embryophyta</taxon>
        <taxon>Tracheophyta</taxon>
        <taxon>Spermatophyta</taxon>
        <taxon>Magnoliopsida</taxon>
        <taxon>eudicotyledons</taxon>
        <taxon>Gunneridae</taxon>
        <taxon>Pentapetalae</taxon>
        <taxon>asterids</taxon>
        <taxon>campanulids</taxon>
        <taxon>Asterales</taxon>
        <taxon>Asteraceae</taxon>
        <taxon>Asteroideae</taxon>
        <taxon>Anthemideae</taxon>
        <taxon>Anthemidinae</taxon>
        <taxon>Tanacetum</taxon>
    </lineage>
</organism>
<sequence length="483" mass="54453">MTSHHFVILFELKSKKDCPKYGNPVDGLYCRHCALLQKKLKEQKFSKDFLNTFESSNDDSNVVNIPQEPIVSSQDPDENSSQSPPQIDHHCCYGCGDSSDDIFCQRCTCKACGKGSHYGYNYSPKVPIIFNLEPCHDQNVEEFLQTLPSFHPTCYSGDENSFAYDLTPNLVNDSPNIFNSPSQPPMYSYEFCRDYAHYSYDYINISKLPPCIAITPILSTKEPKDSLIIGDEHLDTIPEKESDEFIKSSVENLVPNPSKSEDERECDVPACDDFTSFSNLLFDADDDFSSSDNESFFDEDISIKIDRHHFNAKSDLIESMLNQDSSIIFSSKIDSLLDEFADELILLKSVPSGNDEADCDPEEEIRLIKKLFNDSLSLPKNESFHFDIPSSPRPPTKPPDDDKLEPNSGILTPKVVGDTSEHYVPIPRLLPTQTTLASNQEKSPHLLSHMGLKPFQLSSESPMMIYGGNIPILDVSFLHFYPL</sequence>
<reference evidence="2" key="1">
    <citation type="journal article" date="2019" name="Sci. Rep.">
        <title>Draft genome of Tanacetum cinerariifolium, the natural source of mosquito coil.</title>
        <authorList>
            <person name="Yamashiro T."/>
            <person name="Shiraishi A."/>
            <person name="Satake H."/>
            <person name="Nakayama K."/>
        </authorList>
    </citation>
    <scope>NUCLEOTIDE SEQUENCE</scope>
</reference>
<evidence type="ECO:0000256" key="1">
    <source>
        <dbReference type="SAM" id="MobiDB-lite"/>
    </source>
</evidence>
<dbReference type="EMBL" id="BKCJ010005342">
    <property type="protein sequence ID" value="GEU66202.1"/>
    <property type="molecule type" value="Genomic_DNA"/>
</dbReference>
<feature type="region of interest" description="Disordered" evidence="1">
    <location>
        <begin position="383"/>
        <end position="415"/>
    </location>
</feature>
<dbReference type="AlphaFoldDB" id="A0A6L2M0W9"/>
<evidence type="ECO:0000313" key="2">
    <source>
        <dbReference type="EMBL" id="GEU66202.1"/>
    </source>
</evidence>
<gene>
    <name evidence="2" type="ORF">Tci_038180</name>
</gene>
<comment type="caution">
    <text evidence="2">The sequence shown here is derived from an EMBL/GenBank/DDBJ whole genome shotgun (WGS) entry which is preliminary data.</text>
</comment>
<proteinExistence type="predicted"/>
<accession>A0A6L2M0W9</accession>
<name>A0A6L2M0W9_TANCI</name>